<evidence type="ECO:0000256" key="9">
    <source>
        <dbReference type="ARBA" id="ARBA00030397"/>
    </source>
</evidence>
<comment type="similarity">
    <text evidence="5">Belongs to the gamma-class carbonic anhydrase family.</text>
</comment>
<keyword evidence="8" id="KW-1283">Bacterial microcompartment</keyword>
<feature type="domain" description="Ribulose bisphosphate carboxylase small subunit" evidence="14">
    <location>
        <begin position="341"/>
        <end position="432"/>
    </location>
</feature>
<keyword evidence="2" id="KW-0677">Repeat</keyword>
<evidence type="ECO:0000256" key="2">
    <source>
        <dbReference type="ARBA" id="ARBA00022737"/>
    </source>
</evidence>
<dbReference type="PANTHER" id="PTHR43360:SF1">
    <property type="entry name" value="CARBOXYSOME ASSEMBLY PROTEIN CCMM"/>
    <property type="match status" value="1"/>
</dbReference>
<dbReference type="InterPro" id="IPR017156">
    <property type="entry name" value="CcmM"/>
</dbReference>
<evidence type="ECO:0000313" key="16">
    <source>
        <dbReference type="Proteomes" id="UP000017396"/>
    </source>
</evidence>
<evidence type="ECO:0000313" key="15">
    <source>
        <dbReference type="EMBL" id="AGY56908.1"/>
    </source>
</evidence>
<dbReference type="SUPFAM" id="SSF55239">
    <property type="entry name" value="RuBisCO, small subunit"/>
    <property type="match status" value="4"/>
</dbReference>
<comment type="subcellular location">
    <subcellularLocation>
        <location evidence="4">Carboxysome</location>
    </subcellularLocation>
</comment>
<accession>U5QDI9</accession>
<keyword evidence="12" id="KW-1015">Disulfide bond</keyword>
<dbReference type="InterPro" id="IPR052265">
    <property type="entry name" value="Gamma-CA"/>
</dbReference>
<dbReference type="SMART" id="SM00961">
    <property type="entry name" value="RuBisCO_small"/>
    <property type="match status" value="4"/>
</dbReference>
<feature type="disulfide bond" evidence="12">
    <location>
        <begin position="194"/>
        <end position="200"/>
    </location>
</feature>
<keyword evidence="1" id="KW-0602">Photosynthesis</keyword>
<feature type="domain" description="Ribulose bisphosphate carboxylase small subunit" evidence="14">
    <location>
        <begin position="222"/>
        <end position="315"/>
    </location>
</feature>
<feature type="region of interest" description="Disordered" evidence="13">
    <location>
        <begin position="429"/>
        <end position="461"/>
    </location>
</feature>
<feature type="region of interest" description="Disordered" evidence="13">
    <location>
        <begin position="543"/>
        <end position="581"/>
    </location>
</feature>
<keyword evidence="3" id="KW-0120">Carbon dioxide fixation</keyword>
<evidence type="ECO:0000256" key="8">
    <source>
        <dbReference type="ARBA" id="ARBA00024446"/>
    </source>
</evidence>
<feature type="compositionally biased region" description="Low complexity" evidence="13">
    <location>
        <begin position="437"/>
        <end position="461"/>
    </location>
</feature>
<feature type="active site" description="Proton donor/acceptor" evidence="10">
    <location>
        <position position="56"/>
    </location>
</feature>
<dbReference type="SUPFAM" id="SSF51161">
    <property type="entry name" value="Trimeric LpxA-like enzymes"/>
    <property type="match status" value="1"/>
</dbReference>
<dbReference type="GO" id="GO:0043886">
    <property type="term" value="F:structural constituent of carboxysome shell"/>
    <property type="evidence" value="ECO:0007669"/>
    <property type="project" value="InterPro"/>
</dbReference>
<evidence type="ECO:0000256" key="4">
    <source>
        <dbReference type="ARBA" id="ARBA00023587"/>
    </source>
</evidence>
<dbReference type="Gene3D" id="3.30.190.10">
    <property type="entry name" value="Ribulose bisphosphate carboxylase, small subunit"/>
    <property type="match status" value="4"/>
</dbReference>
<dbReference type="STRING" id="1183438.GKIL_0662"/>
<dbReference type="OrthoDB" id="9803036at2"/>
<feature type="compositionally biased region" description="Low complexity" evidence="13">
    <location>
        <begin position="548"/>
        <end position="579"/>
    </location>
</feature>
<keyword evidence="11" id="KW-0479">Metal-binding</keyword>
<protein>
    <recommendedName>
        <fullName evidence="6">Carboxysome assembly protein CcmM</fullName>
    </recommendedName>
    <alternativeName>
        <fullName evidence="9">Carbon dioxide concentrating mechanism protein CcmM</fullName>
    </alternativeName>
</protein>
<dbReference type="InterPro" id="IPR036385">
    <property type="entry name" value="RuBisCO_ssu_sf"/>
</dbReference>
<dbReference type="Pfam" id="PF00101">
    <property type="entry name" value="RuBisCO_small"/>
    <property type="match status" value="4"/>
</dbReference>
<evidence type="ECO:0000256" key="7">
    <source>
        <dbReference type="ARBA" id="ARBA00023669"/>
    </source>
</evidence>
<dbReference type="Gene3D" id="2.160.10.10">
    <property type="entry name" value="Hexapeptide repeat proteins"/>
    <property type="match status" value="1"/>
</dbReference>
<evidence type="ECO:0000256" key="10">
    <source>
        <dbReference type="PIRSR" id="PIRSR037250-50"/>
    </source>
</evidence>
<feature type="domain" description="Ribulose bisphosphate carboxylase small subunit" evidence="14">
    <location>
        <begin position="452"/>
        <end position="545"/>
    </location>
</feature>
<feature type="binding site" description="in other chain" evidence="11">
    <location>
        <position position="75"/>
    </location>
    <ligand>
        <name>Zn(2+)</name>
        <dbReference type="ChEBI" id="CHEBI:29105"/>
        <note>ligand shared between two neighboring subunits</note>
    </ligand>
</feature>
<evidence type="ECO:0000256" key="6">
    <source>
        <dbReference type="ARBA" id="ARBA00023636"/>
    </source>
</evidence>
<dbReference type="InterPro" id="IPR011004">
    <property type="entry name" value="Trimer_LpxA-like_sf"/>
</dbReference>
<organism evidence="15 16">
    <name type="scientific">Gloeobacter kilaueensis (strain ATCC BAA-2537 / CCAP 1431/1 / ULC 316 / JS1)</name>
    <dbReference type="NCBI Taxonomy" id="1183438"/>
    <lineage>
        <taxon>Bacteria</taxon>
        <taxon>Bacillati</taxon>
        <taxon>Cyanobacteriota</taxon>
        <taxon>Cyanophyceae</taxon>
        <taxon>Gloeobacterales</taxon>
        <taxon>Gloeobacteraceae</taxon>
        <taxon>Gloeobacter</taxon>
    </lineage>
</organism>
<dbReference type="CDD" id="cd00307">
    <property type="entry name" value="RuBisCO_small_like"/>
    <property type="match status" value="4"/>
</dbReference>
<keyword evidence="11" id="KW-0862">Zinc</keyword>
<dbReference type="eggNOG" id="COG0663">
    <property type="taxonomic scope" value="Bacteria"/>
</dbReference>
<dbReference type="EMBL" id="CP003587">
    <property type="protein sequence ID" value="AGY56908.1"/>
    <property type="molecule type" value="Genomic_DNA"/>
</dbReference>
<feature type="binding site" description="in other chain" evidence="11">
    <location>
        <position position="107"/>
    </location>
    <ligand>
        <name>Zn(2+)</name>
        <dbReference type="ChEBI" id="CHEBI:29105"/>
        <note>ligand shared between two neighboring subunits</note>
    </ligand>
</feature>
<dbReference type="PIRSF" id="PIRSF037250">
    <property type="entry name" value="CcmM"/>
    <property type="match status" value="1"/>
</dbReference>
<evidence type="ECO:0000256" key="13">
    <source>
        <dbReference type="SAM" id="MobiDB-lite"/>
    </source>
</evidence>
<dbReference type="PATRIC" id="fig|1183438.3.peg.659"/>
<dbReference type="HOGENOM" id="CLU_019008_0_0_3"/>
<dbReference type="AlphaFoldDB" id="U5QDI9"/>
<dbReference type="RefSeq" id="WP_023171949.1">
    <property type="nucleotide sequence ID" value="NC_022600.1"/>
</dbReference>
<proteinExistence type="inferred from homology"/>
<evidence type="ECO:0000256" key="1">
    <source>
        <dbReference type="ARBA" id="ARBA00022531"/>
    </source>
</evidence>
<evidence type="ECO:0000256" key="3">
    <source>
        <dbReference type="ARBA" id="ARBA00023300"/>
    </source>
</evidence>
<evidence type="ECO:0000256" key="5">
    <source>
        <dbReference type="ARBA" id="ARBA00023595"/>
    </source>
</evidence>
<dbReference type="Proteomes" id="UP000017396">
    <property type="component" value="Chromosome"/>
</dbReference>
<name>U5QDI9_GLOK1</name>
<dbReference type="KEGG" id="glj:GKIL_0662"/>
<feature type="binding site" evidence="11">
    <location>
        <position position="102"/>
    </location>
    <ligand>
        <name>Zn(2+)</name>
        <dbReference type="ChEBI" id="CHEBI:29105"/>
        <note>ligand shared between two neighboring subunits</note>
    </ligand>
</feature>
<evidence type="ECO:0000256" key="11">
    <source>
        <dbReference type="PIRSR" id="PIRSR037250-51"/>
    </source>
</evidence>
<dbReference type="CDD" id="cd00710">
    <property type="entry name" value="LbH_gamma_CA"/>
    <property type="match status" value="1"/>
</dbReference>
<evidence type="ECO:0000256" key="12">
    <source>
        <dbReference type="PIRSR" id="PIRSR037250-52"/>
    </source>
</evidence>
<dbReference type="GO" id="GO:0015979">
    <property type="term" value="P:photosynthesis"/>
    <property type="evidence" value="ECO:0007669"/>
    <property type="project" value="UniProtKB-KW"/>
</dbReference>
<dbReference type="InterPro" id="IPR047223">
    <property type="entry name" value="CA_gamma_LbH"/>
</dbReference>
<keyword evidence="7" id="KW-1282">Carboxysome</keyword>
<sequence>MAVRGLAAPPTPWSKELATPQIDPSTYVHASSDIIGDVRIGKNVHIAPGVSIRADEGSPFFIGDNSNVQDAVVIHGLEKGRVAGDDKSLYSVWIGNNVSITHMALIHGPAYVGDDCFIGFRSTVFNARLGKGCVVMMHVLIQDVEIPDGKYIAAGSIITTQQQADRLPDALSIDLQFASHIIGINDALRAGYQCAENIACIAPIREEFAGEDTPTAAVHPTNGKSMGNNHLDATSLDQVRHLLSQGYRIGTEHADARRFRSNAWQSCAPIQSTRESEVISGLEACLAEHTGEYVRLIGIDPKAKRRVLETIIQRPDGKPVTAPPINRVLSTDGAPAAGGARTGGSSNLKADLSDQVRQLLSQGYRITTEHADARRFRSNAWQGGPSIQATREPEALAALGAILAEHAGEYVRLIGIDPKAKRRVLETIIQRPDDKPTAGGTAPAAYTSSSSSAAGYSSSSLDTSSLDQVRHLLSQGYRITTEYADVRRFRSNSWLSGTTLQGSREPEVLAALSAFLAEHTGEYVRLIGIDPKAKRRVLETIIQRPDGGKPAAGPSAATPAGTFTSSSSYSPPATSGGSSQIKPEVVDQVRQLLAQGSRITTEYADVRRFRSNSWLSGTTLQGSREPEVLAALSAFLAEHTGEYVRLIGIDPKAKRRVLETIIQRG</sequence>
<dbReference type="GO" id="GO:0031470">
    <property type="term" value="C:carboxysome"/>
    <property type="evidence" value="ECO:0007669"/>
    <property type="project" value="UniProtKB-SubCell"/>
</dbReference>
<dbReference type="InterPro" id="IPR000894">
    <property type="entry name" value="RuBisCO_ssu_dom"/>
</dbReference>
<dbReference type="PANTHER" id="PTHR43360">
    <property type="entry name" value="CARBON DIOXIDE CONCENTRATING MECHANISM PROTEIN CCMM"/>
    <property type="match status" value="1"/>
</dbReference>
<gene>
    <name evidence="15" type="primary">ccmM</name>
    <name evidence="15" type="ORF">GKIL_0662</name>
</gene>
<dbReference type="eggNOG" id="COG4451">
    <property type="taxonomic scope" value="Bacteria"/>
</dbReference>
<reference evidence="15 16" key="1">
    <citation type="journal article" date="2013" name="PLoS ONE">
        <title>Cultivation and Complete Genome Sequencing of Gloeobacter kilaueensis sp. nov., from a Lava Cave in Kilauea Caldera, Hawai'i.</title>
        <authorList>
            <person name="Saw J.H."/>
            <person name="Schatz M."/>
            <person name="Brown M.V."/>
            <person name="Kunkel D.D."/>
            <person name="Foster J.S."/>
            <person name="Shick H."/>
            <person name="Christensen S."/>
            <person name="Hou S."/>
            <person name="Wan X."/>
            <person name="Donachie S.P."/>
        </authorList>
    </citation>
    <scope>NUCLEOTIDE SEQUENCE [LARGE SCALE GENOMIC DNA]</scope>
    <source>
        <strain evidence="16">JS</strain>
    </source>
</reference>
<dbReference type="GO" id="GO:0015977">
    <property type="term" value="P:carbon fixation"/>
    <property type="evidence" value="ECO:0007669"/>
    <property type="project" value="UniProtKB-KW"/>
</dbReference>
<evidence type="ECO:0000259" key="14">
    <source>
        <dbReference type="SMART" id="SM00961"/>
    </source>
</evidence>
<feature type="domain" description="Ribulose bisphosphate carboxylase small subunit" evidence="14">
    <location>
        <begin position="574"/>
        <end position="665"/>
    </location>
</feature>
<keyword evidence="16" id="KW-1185">Reference proteome</keyword>
<dbReference type="GO" id="GO:0046872">
    <property type="term" value="F:metal ion binding"/>
    <property type="evidence" value="ECO:0007669"/>
    <property type="project" value="UniProtKB-KW"/>
</dbReference>